<organism evidence="1 2">
    <name type="scientific">candidate division Kazan bacterium</name>
    <dbReference type="NCBI Taxonomy" id="2202143"/>
    <lineage>
        <taxon>Bacteria</taxon>
        <taxon>Bacteria division Kazan-3B-28</taxon>
    </lineage>
</organism>
<accession>A0A420ZDC1</accession>
<evidence type="ECO:0000313" key="1">
    <source>
        <dbReference type="EMBL" id="RLC37570.1"/>
    </source>
</evidence>
<proteinExistence type="predicted"/>
<comment type="caution">
    <text evidence="1">The sequence shown here is derived from an EMBL/GenBank/DDBJ whole genome shotgun (WGS) entry which is preliminary data.</text>
</comment>
<dbReference type="InterPro" id="IPR018247">
    <property type="entry name" value="EF_Hand_1_Ca_BS"/>
</dbReference>
<dbReference type="SUPFAM" id="SSF63446">
    <property type="entry name" value="Type I dockerin domain"/>
    <property type="match status" value="1"/>
</dbReference>
<gene>
    <name evidence="1" type="ORF">DRH29_01745</name>
</gene>
<protein>
    <submittedName>
        <fullName evidence="1">Uncharacterized protein</fullName>
    </submittedName>
</protein>
<dbReference type="GO" id="GO:0000272">
    <property type="term" value="P:polysaccharide catabolic process"/>
    <property type="evidence" value="ECO:0007669"/>
    <property type="project" value="InterPro"/>
</dbReference>
<name>A0A420ZDC1_UNCK3</name>
<evidence type="ECO:0000313" key="2">
    <source>
        <dbReference type="Proteomes" id="UP000281261"/>
    </source>
</evidence>
<dbReference type="EMBL" id="QMNG01000003">
    <property type="protein sequence ID" value="RLC37570.1"/>
    <property type="molecule type" value="Genomic_DNA"/>
</dbReference>
<dbReference type="Proteomes" id="UP000281261">
    <property type="component" value="Unassembled WGS sequence"/>
</dbReference>
<dbReference type="InterPro" id="IPR036439">
    <property type="entry name" value="Dockerin_dom_sf"/>
</dbReference>
<reference evidence="1 2" key="1">
    <citation type="submission" date="2018-06" db="EMBL/GenBank/DDBJ databases">
        <title>Extensive metabolic versatility and redundancy in microbially diverse, dynamic hydrothermal sediments.</title>
        <authorList>
            <person name="Dombrowski N."/>
            <person name="Teske A."/>
            <person name="Baker B.J."/>
        </authorList>
    </citation>
    <scope>NUCLEOTIDE SEQUENCE [LARGE SCALE GENOMIC DNA]</scope>
    <source>
        <strain evidence="1">B79_G16</strain>
    </source>
</reference>
<dbReference type="PROSITE" id="PS00018">
    <property type="entry name" value="EF_HAND_1"/>
    <property type="match status" value="1"/>
</dbReference>
<sequence>MNEEDAHNNWGLPYGQSNWFNVNEPVVEPFFITIEHPSAGEVWYVGQNKDIEFELNRALTGPINIEFVLCQIDPGVCLDAEWLEPMIINPQDGTGPFTATWEVGTKLDGTLISNIEDFADNALISLYVTGDDVGSFGKNFNSEAFSIEESGEIPPLPLNGVYYSADIELTESIESFTSANVDWGFIDGYGLDPSGPVGGANVEVGMAFIDADGNSITLDGLNEIPQHSDSQDRDYYLIFTNATINSEYSDISRFNVATNLSEVKSVQFKVDLFTYDWNVTRPYFESLSVSYDPVTITEDPLTITVTPEDIITNPGGTFIYTILVHDNDINDELRLSDVVLAYDISEFVGDLESYELVSMDGDEYGGDTFGWELDMLVASEGLEHLNEDLTFTIDVTIDGEIVVTSVPLSLLITGQGVVSINFTTTLQMGEIESPIYRPDPQFTLYIYEVADIDRYGQVATVTVPASMISIAEDGTYSGSIATTELQPGFTYAVFAKTSQHISRRATEDITIPDSTGDDITFDLVFPELLVGDIGGSYDVFGNRDDSINSHDYSIFLGLFGNPVGEGLWSIADFNNDGSVNANDFWPFGKTGNFQEMGDLGQILGDL</sequence>
<dbReference type="AlphaFoldDB" id="A0A420ZDC1"/>
<dbReference type="Gene3D" id="1.10.1330.10">
    <property type="entry name" value="Dockerin domain"/>
    <property type="match status" value="1"/>
</dbReference>